<evidence type="ECO:0000256" key="8">
    <source>
        <dbReference type="ARBA" id="ARBA00030686"/>
    </source>
</evidence>
<dbReference type="CDD" id="cd02439">
    <property type="entry name" value="DMB-PRT_CobT"/>
    <property type="match status" value="1"/>
</dbReference>
<dbReference type="EC" id="2.4.2.21" evidence="3 10"/>
<evidence type="ECO:0000256" key="5">
    <source>
        <dbReference type="ARBA" id="ARBA00022573"/>
    </source>
</evidence>
<protein>
    <recommendedName>
        <fullName evidence="4 10">Nicotinate-nucleotide--dimethylbenzimidazole phosphoribosyltransferase</fullName>
        <shortName evidence="10">NN:DBI PRT</shortName>
        <ecNumber evidence="3 10">2.4.2.21</ecNumber>
    </recommendedName>
    <alternativeName>
        <fullName evidence="8 10">N(1)-alpha-phosphoribosyltransferase</fullName>
    </alternativeName>
</protein>
<dbReference type="Gene3D" id="1.10.1610.10">
    <property type="match status" value="1"/>
</dbReference>
<dbReference type="InterPro" id="IPR017846">
    <property type="entry name" value="Nict_dMeBzImd_PRibTrfase_bact"/>
</dbReference>
<evidence type="ECO:0000256" key="3">
    <source>
        <dbReference type="ARBA" id="ARBA00011991"/>
    </source>
</evidence>
<dbReference type="Gene3D" id="3.40.50.10210">
    <property type="match status" value="1"/>
</dbReference>
<dbReference type="RefSeq" id="WP_009839982.1">
    <property type="nucleotide sequence ID" value="NZ_CH959301.1"/>
</dbReference>
<comment type="catalytic activity">
    <reaction evidence="9 10">
        <text>5,6-dimethylbenzimidazole + nicotinate beta-D-ribonucleotide = alpha-ribazole 5'-phosphate + nicotinate + H(+)</text>
        <dbReference type="Rhea" id="RHEA:11196"/>
        <dbReference type="ChEBI" id="CHEBI:15378"/>
        <dbReference type="ChEBI" id="CHEBI:15890"/>
        <dbReference type="ChEBI" id="CHEBI:32544"/>
        <dbReference type="ChEBI" id="CHEBI:57502"/>
        <dbReference type="ChEBI" id="CHEBI:57918"/>
        <dbReference type="EC" id="2.4.2.21"/>
    </reaction>
</comment>
<dbReference type="GO" id="GO:0008939">
    <property type="term" value="F:nicotinate-nucleotide-dimethylbenzimidazole phosphoribosyltransferase activity"/>
    <property type="evidence" value="ECO:0007669"/>
    <property type="project" value="UniProtKB-UniRule"/>
</dbReference>
<sequence>MQTFQDIINHKTKPLGSLGKLEQLALQLATIQSSEKIAITQPQMLVFAGDHGIAAHNISIAPSAVTTLMVNNFLNGGAAINCFARTLGWQLKVIDCGILTDITHPSLIKSRLGQCTGDISKAPAMDKLQLDQAFSFCDDFIAQLARQGTNLLGFGEMGIGNTSPAAALCAALLKLPASQTIGAGTGINSSQLEAKLKLIECALARLTNLADLTPEQLLLELGGFEISHLVAAILAGFKHNMILLIDGFIVTAAALIAIKINPKCQENMVFAHCSMEQAHQKMLRSINAEPLLDLGLRLGEGTGAALALPLVLAAASFFNDMASFTEVGIEL</sequence>
<dbReference type="SUPFAM" id="SSF52733">
    <property type="entry name" value="Nicotinate mononucleotide:5,6-dimethylbenzimidazole phosphoribosyltransferase (CobT)"/>
    <property type="match status" value="1"/>
</dbReference>
<evidence type="ECO:0000256" key="9">
    <source>
        <dbReference type="ARBA" id="ARBA00047340"/>
    </source>
</evidence>
<evidence type="ECO:0000313" key="12">
    <source>
        <dbReference type="Proteomes" id="UP000006201"/>
    </source>
</evidence>
<proteinExistence type="inferred from homology"/>
<dbReference type="InterPro" id="IPR003200">
    <property type="entry name" value="Nict_dMeBzImd_PRibTrfase"/>
</dbReference>
<dbReference type="PANTHER" id="PTHR43463:SF1">
    <property type="entry name" value="NICOTINATE-NUCLEOTIDE--DIMETHYLBENZIMIDAZOLE PHOSPHORIBOSYLTRANSFERASE"/>
    <property type="match status" value="1"/>
</dbReference>
<dbReference type="Proteomes" id="UP000006201">
    <property type="component" value="Unassembled WGS sequence"/>
</dbReference>
<dbReference type="PANTHER" id="PTHR43463">
    <property type="entry name" value="NICOTINATE-NUCLEOTIDE--DIMETHYLBENZIMIDAZOLE PHOSPHORIBOSYLTRANSFERASE"/>
    <property type="match status" value="1"/>
</dbReference>
<feature type="active site" description="Proton acceptor" evidence="10">
    <location>
        <position position="300"/>
    </location>
</feature>
<evidence type="ECO:0000256" key="7">
    <source>
        <dbReference type="ARBA" id="ARBA00022679"/>
    </source>
</evidence>
<comment type="function">
    <text evidence="10">Catalyzes the synthesis of alpha-ribazole-5'-phosphate from nicotinate mononucleotide (NAMN) and 5,6-dimethylbenzimidazole (DMB).</text>
</comment>
<dbReference type="GO" id="GO:0009236">
    <property type="term" value="P:cobalamin biosynthetic process"/>
    <property type="evidence" value="ECO:0007669"/>
    <property type="project" value="UniProtKB-UniRule"/>
</dbReference>
<dbReference type="Pfam" id="PF02277">
    <property type="entry name" value="DBI_PRT"/>
    <property type="match status" value="1"/>
</dbReference>
<dbReference type="AlphaFoldDB" id="A4C9U2"/>
<dbReference type="HOGENOM" id="CLU_002982_0_1_6"/>
<evidence type="ECO:0000313" key="11">
    <source>
        <dbReference type="EMBL" id="EAR28150.1"/>
    </source>
</evidence>
<dbReference type="eggNOG" id="COG2038">
    <property type="taxonomic scope" value="Bacteria"/>
</dbReference>
<dbReference type="OrthoDB" id="9781491at2"/>
<comment type="pathway">
    <text evidence="1 10">Nucleoside biosynthesis; alpha-ribazole biosynthesis; alpha-ribazole from 5,6-dimethylbenzimidazole: step 1/2.</text>
</comment>
<comment type="caution">
    <text evidence="11">The sequence shown here is derived from an EMBL/GenBank/DDBJ whole genome shotgun (WGS) entry which is preliminary data.</text>
</comment>
<dbReference type="InterPro" id="IPR036087">
    <property type="entry name" value="Nict_dMeBzImd_PRibTrfase_sf"/>
</dbReference>
<name>A4C9U2_9GAMM</name>
<keyword evidence="12" id="KW-1185">Reference proteome</keyword>
<dbReference type="NCBIfam" id="NF000996">
    <property type="entry name" value="PRK00105.1"/>
    <property type="match status" value="1"/>
</dbReference>
<dbReference type="STRING" id="87626.PTD2_20082"/>
<keyword evidence="6 10" id="KW-0328">Glycosyltransferase</keyword>
<keyword evidence="7 10" id="KW-0808">Transferase</keyword>
<organism evidence="11 12">
    <name type="scientific">Pseudoalteromonas tunicata D2</name>
    <dbReference type="NCBI Taxonomy" id="87626"/>
    <lineage>
        <taxon>Bacteria</taxon>
        <taxon>Pseudomonadati</taxon>
        <taxon>Pseudomonadota</taxon>
        <taxon>Gammaproteobacteria</taxon>
        <taxon>Alteromonadales</taxon>
        <taxon>Pseudoalteromonadaceae</taxon>
        <taxon>Pseudoalteromonas</taxon>
    </lineage>
</organism>
<dbReference type="NCBIfam" id="TIGR03160">
    <property type="entry name" value="cobT_DBIPRT"/>
    <property type="match status" value="1"/>
</dbReference>
<dbReference type="EMBL" id="AAOH01000004">
    <property type="protein sequence ID" value="EAR28150.1"/>
    <property type="molecule type" value="Genomic_DNA"/>
</dbReference>
<dbReference type="InterPro" id="IPR023195">
    <property type="entry name" value="Nict_dMeBzImd_PRibTrfase_N"/>
</dbReference>
<evidence type="ECO:0000256" key="2">
    <source>
        <dbReference type="ARBA" id="ARBA00007110"/>
    </source>
</evidence>
<evidence type="ECO:0000256" key="1">
    <source>
        <dbReference type="ARBA" id="ARBA00005049"/>
    </source>
</evidence>
<dbReference type="UniPathway" id="UPA00061">
    <property type="reaction ID" value="UER00516"/>
</dbReference>
<accession>A4C9U2</accession>
<evidence type="ECO:0000256" key="6">
    <source>
        <dbReference type="ARBA" id="ARBA00022676"/>
    </source>
</evidence>
<dbReference type="HAMAP" id="MF_00230">
    <property type="entry name" value="CobT"/>
    <property type="match status" value="1"/>
</dbReference>
<comment type="similarity">
    <text evidence="2 10">Belongs to the CobT family.</text>
</comment>
<keyword evidence="5 10" id="KW-0169">Cobalamin biosynthesis</keyword>
<dbReference type="FunFam" id="3.40.50.10210:FF:000001">
    <property type="entry name" value="Nicotinate-nucleotide--dimethylbenzimidazole phosphoribosyltransferase"/>
    <property type="match status" value="1"/>
</dbReference>
<gene>
    <name evidence="10" type="primary">cobT</name>
    <name evidence="11" type="ORF">PTD2_20082</name>
</gene>
<reference evidence="11 12" key="1">
    <citation type="submission" date="2006-02" db="EMBL/GenBank/DDBJ databases">
        <authorList>
            <person name="Moran M.A."/>
            <person name="Kjelleberg S."/>
            <person name="Egan S."/>
            <person name="Saunders N."/>
            <person name="Thomas T."/>
            <person name="Ferriera S."/>
            <person name="Johnson J."/>
            <person name="Kravitz S."/>
            <person name="Halpern A."/>
            <person name="Remington K."/>
            <person name="Beeson K."/>
            <person name="Tran B."/>
            <person name="Rogers Y.-H."/>
            <person name="Friedman R."/>
            <person name="Venter J.C."/>
        </authorList>
    </citation>
    <scope>NUCLEOTIDE SEQUENCE [LARGE SCALE GENOMIC DNA]</scope>
    <source>
        <strain evidence="11 12">D2</strain>
    </source>
</reference>
<evidence type="ECO:0000256" key="10">
    <source>
        <dbReference type="HAMAP-Rule" id="MF_00230"/>
    </source>
</evidence>
<evidence type="ECO:0000256" key="4">
    <source>
        <dbReference type="ARBA" id="ARBA00015486"/>
    </source>
</evidence>